<reference evidence="1 2" key="1">
    <citation type="submission" date="2023-01" db="EMBL/GenBank/DDBJ databases">
        <title>Analysis of 21 Apiospora genomes using comparative genomics revels a genus with tremendous synthesis potential of carbohydrate active enzymes and secondary metabolites.</title>
        <authorList>
            <person name="Sorensen T."/>
        </authorList>
    </citation>
    <scope>NUCLEOTIDE SEQUENCE [LARGE SCALE GENOMIC DNA]</scope>
    <source>
        <strain evidence="1 2">CBS 83171</strain>
    </source>
</reference>
<organism evidence="1 2">
    <name type="scientific">Apiospora saccharicola</name>
    <dbReference type="NCBI Taxonomy" id="335842"/>
    <lineage>
        <taxon>Eukaryota</taxon>
        <taxon>Fungi</taxon>
        <taxon>Dikarya</taxon>
        <taxon>Ascomycota</taxon>
        <taxon>Pezizomycotina</taxon>
        <taxon>Sordariomycetes</taxon>
        <taxon>Xylariomycetidae</taxon>
        <taxon>Amphisphaeriales</taxon>
        <taxon>Apiosporaceae</taxon>
        <taxon>Apiospora</taxon>
    </lineage>
</organism>
<sequence>MWVWAIDPEQCDDKQEGYDTVQEQEAASPGYMRARLQQLVGSFYVARRSDDGNMVVLETLWVCVQNSYQKAFVSLREIYERSTRG</sequence>
<name>A0ABR1UXF4_9PEZI</name>
<dbReference type="Proteomes" id="UP001446871">
    <property type="component" value="Unassembled WGS sequence"/>
</dbReference>
<dbReference type="EMBL" id="JAQQWM010000005">
    <property type="protein sequence ID" value="KAK8063613.1"/>
    <property type="molecule type" value="Genomic_DNA"/>
</dbReference>
<proteinExistence type="predicted"/>
<evidence type="ECO:0000313" key="1">
    <source>
        <dbReference type="EMBL" id="KAK8063613.1"/>
    </source>
</evidence>
<evidence type="ECO:0000313" key="2">
    <source>
        <dbReference type="Proteomes" id="UP001446871"/>
    </source>
</evidence>
<gene>
    <name evidence="1" type="ORF">PG996_008265</name>
</gene>
<comment type="caution">
    <text evidence="1">The sequence shown here is derived from an EMBL/GenBank/DDBJ whole genome shotgun (WGS) entry which is preliminary data.</text>
</comment>
<keyword evidence="2" id="KW-1185">Reference proteome</keyword>
<protein>
    <submittedName>
        <fullName evidence="1">Uncharacterized protein</fullName>
    </submittedName>
</protein>
<accession>A0ABR1UXF4</accession>